<gene>
    <name evidence="2" type="ORF">A2675_01520</name>
</gene>
<dbReference type="Pfam" id="PF07791">
    <property type="entry name" value="Imm11"/>
    <property type="match status" value="1"/>
</dbReference>
<dbReference type="EMBL" id="MHUS01000024">
    <property type="protein sequence ID" value="OHA80416.1"/>
    <property type="molecule type" value="Genomic_DNA"/>
</dbReference>
<proteinExistence type="predicted"/>
<comment type="caution">
    <text evidence="2">The sequence shown here is derived from an EMBL/GenBank/DDBJ whole genome shotgun (WGS) entry which is preliminary data.</text>
</comment>
<name>A0A1G2S5T2_9BACT</name>
<feature type="domain" description="Immunity MXAN-0049 protein" evidence="1">
    <location>
        <begin position="96"/>
        <end position="191"/>
    </location>
</feature>
<evidence type="ECO:0000259" key="1">
    <source>
        <dbReference type="Pfam" id="PF07791"/>
    </source>
</evidence>
<dbReference type="STRING" id="1802723.A2675_01520"/>
<accession>A0A1G2S5T2</accession>
<sequence>MYYLLDAVPGPVRWLGKDHQQTYWRQHNIWWDNGAPFQEGLIPAPLKFDLQPIKGTWDHGPHMPQYLRGERMPIFRDDVVAAMKAAGVSNIDTYEVEITDPESGKVYTNYKAVNIIGLIAAADMSESKAEVHDNIPLVDVSFDTLVLDESKTRDTLIFRMAENNSSILVHEKLKKSLGAQGIKNLKFHELETVGIL</sequence>
<dbReference type="Proteomes" id="UP000176997">
    <property type="component" value="Unassembled WGS sequence"/>
</dbReference>
<protein>
    <recommendedName>
        <fullName evidence="1">Immunity MXAN-0049 protein domain-containing protein</fullName>
    </recommendedName>
</protein>
<evidence type="ECO:0000313" key="3">
    <source>
        <dbReference type="Proteomes" id="UP000176997"/>
    </source>
</evidence>
<reference evidence="2 3" key="1">
    <citation type="journal article" date="2016" name="Nat. Commun.">
        <title>Thousands of microbial genomes shed light on interconnected biogeochemical processes in an aquifer system.</title>
        <authorList>
            <person name="Anantharaman K."/>
            <person name="Brown C.T."/>
            <person name="Hug L.A."/>
            <person name="Sharon I."/>
            <person name="Castelle C.J."/>
            <person name="Probst A.J."/>
            <person name="Thomas B.C."/>
            <person name="Singh A."/>
            <person name="Wilkins M.J."/>
            <person name="Karaoz U."/>
            <person name="Brodie E.L."/>
            <person name="Williams K.H."/>
            <person name="Hubbard S.S."/>
            <person name="Banfield J.F."/>
        </authorList>
    </citation>
    <scope>NUCLEOTIDE SEQUENCE [LARGE SCALE GENOMIC DNA]</scope>
</reference>
<evidence type="ECO:0000313" key="2">
    <source>
        <dbReference type="EMBL" id="OHA80416.1"/>
    </source>
</evidence>
<organism evidence="2 3">
    <name type="scientific">Candidatus Yonathbacteria bacterium RIFCSPHIGHO2_01_FULL_51_10</name>
    <dbReference type="NCBI Taxonomy" id="1802723"/>
    <lineage>
        <taxon>Bacteria</taxon>
        <taxon>Candidatus Yonathiibacteriota</taxon>
    </lineage>
</organism>
<dbReference type="InterPro" id="IPR012433">
    <property type="entry name" value="Imm11"/>
</dbReference>
<dbReference type="AlphaFoldDB" id="A0A1G2S5T2"/>